<dbReference type="EMBL" id="JAPDGR010002674">
    <property type="protein sequence ID" value="KAJ2974709.1"/>
    <property type="molecule type" value="Genomic_DNA"/>
</dbReference>
<name>A0ACC1N8D2_9PEZI</name>
<protein>
    <submittedName>
        <fullName evidence="1">Uncharacterized protein</fullName>
    </submittedName>
</protein>
<organism evidence="1 2">
    <name type="scientific">Xylaria curta</name>
    <dbReference type="NCBI Taxonomy" id="42375"/>
    <lineage>
        <taxon>Eukaryota</taxon>
        <taxon>Fungi</taxon>
        <taxon>Dikarya</taxon>
        <taxon>Ascomycota</taxon>
        <taxon>Pezizomycotina</taxon>
        <taxon>Sordariomycetes</taxon>
        <taxon>Xylariomycetidae</taxon>
        <taxon>Xylariales</taxon>
        <taxon>Xylariaceae</taxon>
        <taxon>Xylaria</taxon>
    </lineage>
</organism>
<accession>A0ACC1N8D2</accession>
<keyword evidence="2" id="KW-1185">Reference proteome</keyword>
<dbReference type="Proteomes" id="UP001143856">
    <property type="component" value="Unassembled WGS sequence"/>
</dbReference>
<gene>
    <name evidence="1" type="ORF">NUW58_g8569</name>
</gene>
<evidence type="ECO:0000313" key="1">
    <source>
        <dbReference type="EMBL" id="KAJ2974709.1"/>
    </source>
</evidence>
<proteinExistence type="predicted"/>
<evidence type="ECO:0000313" key="2">
    <source>
        <dbReference type="Proteomes" id="UP001143856"/>
    </source>
</evidence>
<reference evidence="1" key="1">
    <citation type="submission" date="2022-10" db="EMBL/GenBank/DDBJ databases">
        <title>Genome Sequence of Xylaria curta.</title>
        <authorList>
            <person name="Buettner E."/>
        </authorList>
    </citation>
    <scope>NUCLEOTIDE SEQUENCE</scope>
    <source>
        <strain evidence="1">Babe10</strain>
    </source>
</reference>
<comment type="caution">
    <text evidence="1">The sequence shown here is derived from an EMBL/GenBank/DDBJ whole genome shotgun (WGS) entry which is preliminary data.</text>
</comment>
<sequence>MSASTPDLISGDYSLPLRSAMKHDDDGERPLDSAAASNIKAVQIAEPEPDPLNPEENLPKRQFSAGLAKRLSGRSPVPASSSSKSSLISQTSLEALSSLSKTISPQEIQEDTTQSQPHRRHRIDVVGERIISQVAEWLEHERVKRQNRKSKRVHGSRRKHHKENEEGSESQSTARARRFSINSQSSDVSLDRLQKIIDDSMTSLGLSSIPHHSPKLGRKSQRRRSIALHRTASSDTEFYDGDVLVPSCDGVLDNSKALSYTGGHAGGDEAASTSNRRAEKERKAWLAFKSEIVRLTHTLRLKGWRRVPLDGGDAISVERLSGALTNAVYVVTPPEDIVSKTETGKKTPAKLLLRVYGPQVEHIIDRENELMVLRRLARKKIGPRLLGTFANGRFEQYLNAVTLTAEDLKDPDTSKQIAKRMRELHDGMELLEEEKDGGPAVLKNIDHWLGRVSKAAYFLDATLLEERLGRVTDTVKTWKDYGFVCGTDWPTFKAMFDRYRQYVFDRYGGENVVREHLVFCHNDTQYGNILRVRPDDKKSPLLQPNYEHKQLVVIDFEYAAANVRGYEFANHFTEWCYDYHDEARSFACDTDRYPTQEEQYRLIKSYVSHRPEHPHPGASTPVLTPLATPTMGPTTPSLGTTTAGSTSSIAEFMLDARVPPGGWKEEERREQEQVEEQIQSLIEETRLWRPICSAMWITWGIMQAKIPGFEDDQNGQLAAGAPGATAPEEEEEGDDHGFDYIRYAQERAMFFWGDCVALGLVRLEDLPVTLRENSKLNQVLFLFPPIVKTHHLLMGPETLLGSYVYIEMPYTSALKTVVLTCNV</sequence>